<name>T0KF55_COLGC</name>
<evidence type="ECO:0000313" key="4">
    <source>
        <dbReference type="Proteomes" id="UP000015530"/>
    </source>
</evidence>
<gene>
    <name evidence="3" type="ORF">CGLO_09773</name>
</gene>
<keyword evidence="1" id="KW-0175">Coiled coil</keyword>
<dbReference type="OrthoDB" id="4833247at2759"/>
<dbReference type="Proteomes" id="UP000015530">
    <property type="component" value="Unassembled WGS sequence"/>
</dbReference>
<dbReference type="HOGENOM" id="CLU_1517753_0_0_1"/>
<proteinExistence type="predicted"/>
<feature type="region of interest" description="Disordered" evidence="2">
    <location>
        <begin position="146"/>
        <end position="177"/>
    </location>
</feature>
<organism evidence="3 4">
    <name type="scientific">Colletotrichum gloeosporioides (strain Cg-14)</name>
    <name type="common">Anthracnose fungus</name>
    <name type="synonym">Glomerella cingulata</name>
    <dbReference type="NCBI Taxonomy" id="1237896"/>
    <lineage>
        <taxon>Eukaryota</taxon>
        <taxon>Fungi</taxon>
        <taxon>Dikarya</taxon>
        <taxon>Ascomycota</taxon>
        <taxon>Pezizomycotina</taxon>
        <taxon>Sordariomycetes</taxon>
        <taxon>Hypocreomycetidae</taxon>
        <taxon>Glomerellales</taxon>
        <taxon>Glomerellaceae</taxon>
        <taxon>Colletotrichum</taxon>
        <taxon>Colletotrichum gloeosporioides species complex</taxon>
    </lineage>
</organism>
<evidence type="ECO:0000256" key="1">
    <source>
        <dbReference type="SAM" id="Coils"/>
    </source>
</evidence>
<accession>T0KF55</accession>
<feature type="coiled-coil region" evidence="1">
    <location>
        <begin position="78"/>
        <end position="112"/>
    </location>
</feature>
<sequence>MVASRFAFHSSNTWLGVKSPFDKLPAIQLWKSQQSHKTYRLETFLIKQSGRKYELQKTCMRDGPARHVLEIEGLRTELLRNTEAMEALLAENERLQAENERFQAENSQLRREKCHYVRLLESAGVPAPSSLELSLFAAADDGILAGGVGEPTSDYEEDDPGTSSASEAQRLEGFDAY</sequence>
<dbReference type="EMBL" id="AMYD01001965">
    <property type="protein sequence ID" value="EQB50759.1"/>
    <property type="molecule type" value="Genomic_DNA"/>
</dbReference>
<protein>
    <submittedName>
        <fullName evidence="3">Uncharacterized protein</fullName>
    </submittedName>
</protein>
<evidence type="ECO:0000256" key="2">
    <source>
        <dbReference type="SAM" id="MobiDB-lite"/>
    </source>
</evidence>
<comment type="caution">
    <text evidence="3">The sequence shown here is derived from an EMBL/GenBank/DDBJ whole genome shotgun (WGS) entry which is preliminary data.</text>
</comment>
<reference evidence="3" key="1">
    <citation type="submission" date="2012-10" db="EMBL/GenBank/DDBJ databases">
        <title>Global analysis of the Colletotrichum gloeosporioides genome and transcriptome reveals a conserved role for pacC pH regulation in fungi.</title>
        <authorList>
            <person name="Alkan N."/>
            <person name="Thon M."/>
            <person name="Prusky D."/>
        </authorList>
    </citation>
    <scope>NUCLEOTIDE SEQUENCE</scope>
    <source>
        <strain evidence="3">Cg-14</strain>
    </source>
</reference>
<evidence type="ECO:0000313" key="3">
    <source>
        <dbReference type="EMBL" id="EQB50759.1"/>
    </source>
</evidence>
<dbReference type="AlphaFoldDB" id="T0KF55"/>